<proteinExistence type="inferred from homology"/>
<dbReference type="STRING" id="93759.A0A1R3JJG6"/>
<keyword evidence="7" id="KW-0472">Membrane</keyword>
<feature type="transmembrane region" description="Helical" evidence="7">
    <location>
        <begin position="43"/>
        <end position="62"/>
    </location>
</feature>
<dbReference type="OrthoDB" id="414463at2759"/>
<keyword evidence="7" id="KW-1133">Transmembrane helix</keyword>
<comment type="function">
    <text evidence="4">Cytokinin-activating enzyme working in the direct activation pathway. Phosphoribohydrolase that converts inactive cytokinin nucleotides to the biologically active free-base forms.</text>
</comment>
<evidence type="ECO:0000256" key="2">
    <source>
        <dbReference type="ARBA" id="ARBA00012205"/>
    </source>
</evidence>
<dbReference type="GO" id="GO:0005829">
    <property type="term" value="C:cytosol"/>
    <property type="evidence" value="ECO:0007669"/>
    <property type="project" value="TreeGrafter"/>
</dbReference>
<dbReference type="EMBL" id="AWUE01015927">
    <property type="protein sequence ID" value="OMO94950.1"/>
    <property type="molecule type" value="Genomic_DNA"/>
</dbReference>
<evidence type="ECO:0000256" key="4">
    <source>
        <dbReference type="ARBA" id="ARBA00024884"/>
    </source>
</evidence>
<protein>
    <recommendedName>
        <fullName evidence="2">cytokinin riboside 5'-monophosphate phosphoribohydrolase</fullName>
        <ecNumber evidence="2">3.2.2.n1</ecNumber>
    </recommendedName>
</protein>
<dbReference type="GO" id="GO:0009691">
    <property type="term" value="P:cytokinin biosynthetic process"/>
    <property type="evidence" value="ECO:0007669"/>
    <property type="project" value="UniProtKB-KW"/>
</dbReference>
<dbReference type="Proteomes" id="UP000187203">
    <property type="component" value="Unassembled WGS sequence"/>
</dbReference>
<name>A0A1R3JJG6_9ROSI</name>
<reference evidence="9" key="1">
    <citation type="submission" date="2013-09" db="EMBL/GenBank/DDBJ databases">
        <title>Corchorus olitorius genome sequencing.</title>
        <authorList>
            <person name="Alam M."/>
            <person name="Haque M.S."/>
            <person name="Islam M.S."/>
            <person name="Emdad E.M."/>
            <person name="Islam M.M."/>
            <person name="Ahmed B."/>
            <person name="Halim A."/>
            <person name="Hossen Q.M.M."/>
            <person name="Hossain M.Z."/>
            <person name="Ahmed R."/>
            <person name="Khan M.M."/>
            <person name="Islam R."/>
            <person name="Rashid M.M."/>
            <person name="Khan S.A."/>
            <person name="Rahman M.S."/>
            <person name="Alam M."/>
            <person name="Yahiya A.S."/>
            <person name="Khan M.S."/>
            <person name="Azam M.S."/>
            <person name="Haque T."/>
            <person name="Lashkar M.Z.H."/>
            <person name="Akhand A.I."/>
            <person name="Morshed G."/>
            <person name="Roy S."/>
            <person name="Uddin K.S."/>
            <person name="Rabeya T."/>
            <person name="Hossain A.S."/>
            <person name="Chowdhury A."/>
            <person name="Snigdha A.R."/>
            <person name="Mortoza M.S."/>
            <person name="Matin S.A."/>
            <person name="Hoque S.M.E."/>
            <person name="Islam M.K."/>
            <person name="Roy D.K."/>
            <person name="Haider R."/>
            <person name="Moosa M.M."/>
            <person name="Elias S.M."/>
            <person name="Hasan A.M."/>
            <person name="Jahan S."/>
            <person name="Shafiuddin M."/>
            <person name="Mahmood N."/>
            <person name="Shommy N.S."/>
        </authorList>
    </citation>
    <scope>NUCLEOTIDE SEQUENCE [LARGE SCALE GENOMIC DNA]</scope>
    <source>
        <strain evidence="9">cv. O-4</strain>
    </source>
</reference>
<organism evidence="8 9">
    <name type="scientific">Corchorus olitorius</name>
    <dbReference type="NCBI Taxonomy" id="93759"/>
    <lineage>
        <taxon>Eukaryota</taxon>
        <taxon>Viridiplantae</taxon>
        <taxon>Streptophyta</taxon>
        <taxon>Embryophyta</taxon>
        <taxon>Tracheophyta</taxon>
        <taxon>Spermatophyta</taxon>
        <taxon>Magnoliopsida</taxon>
        <taxon>eudicotyledons</taxon>
        <taxon>Gunneridae</taxon>
        <taxon>Pentapetalae</taxon>
        <taxon>rosids</taxon>
        <taxon>malvids</taxon>
        <taxon>Malvales</taxon>
        <taxon>Malvaceae</taxon>
        <taxon>Grewioideae</taxon>
        <taxon>Apeibeae</taxon>
        <taxon>Corchorus</taxon>
    </lineage>
</organism>
<evidence type="ECO:0000256" key="5">
    <source>
        <dbReference type="ARBA" id="ARBA00047718"/>
    </source>
</evidence>
<keyword evidence="9" id="KW-1185">Reference proteome</keyword>
<evidence type="ECO:0000313" key="9">
    <source>
        <dbReference type="Proteomes" id="UP000187203"/>
    </source>
</evidence>
<evidence type="ECO:0000256" key="6">
    <source>
        <dbReference type="ARBA" id="ARBA00049153"/>
    </source>
</evidence>
<dbReference type="AlphaFoldDB" id="A0A1R3JJG6"/>
<dbReference type="PANTHER" id="PTHR31223:SF85">
    <property type="entry name" value="CYTOKININ RIBOSIDE 5'-MONOPHOSPHATE PHOSPHORIBOHYDROLASE LOGL5-RELATED"/>
    <property type="match status" value="1"/>
</dbReference>
<evidence type="ECO:0000256" key="3">
    <source>
        <dbReference type="ARBA" id="ARBA00022712"/>
    </source>
</evidence>
<gene>
    <name evidence="8" type="ORF">COLO4_16132</name>
</gene>
<dbReference type="GO" id="GO:0016799">
    <property type="term" value="F:hydrolase activity, hydrolyzing N-glycosyl compounds"/>
    <property type="evidence" value="ECO:0007669"/>
    <property type="project" value="TreeGrafter"/>
</dbReference>
<comment type="catalytic activity">
    <reaction evidence="6">
        <text>9-ribosyl-trans-zeatin 5'-phosphate + H2O = trans-zeatin + D-ribose 5-phosphate</text>
        <dbReference type="Rhea" id="RHEA:48564"/>
        <dbReference type="ChEBI" id="CHEBI:15377"/>
        <dbReference type="ChEBI" id="CHEBI:16522"/>
        <dbReference type="ChEBI" id="CHEBI:78346"/>
        <dbReference type="ChEBI" id="CHEBI:87947"/>
        <dbReference type="EC" id="3.2.2.n1"/>
    </reaction>
</comment>
<dbReference type="PANTHER" id="PTHR31223">
    <property type="entry name" value="LOG FAMILY PROTEIN YJL055W"/>
    <property type="match status" value="1"/>
</dbReference>
<evidence type="ECO:0000256" key="7">
    <source>
        <dbReference type="SAM" id="Phobius"/>
    </source>
</evidence>
<dbReference type="InterPro" id="IPR031100">
    <property type="entry name" value="LOG_fam"/>
</dbReference>
<comment type="catalytic activity">
    <reaction evidence="5">
        <text>N(6)-(dimethylallyl)adenosine 5'-phosphate + H2O = N(6)-dimethylallyladenine + D-ribose 5-phosphate</text>
        <dbReference type="Rhea" id="RHEA:48560"/>
        <dbReference type="ChEBI" id="CHEBI:15377"/>
        <dbReference type="ChEBI" id="CHEBI:17660"/>
        <dbReference type="ChEBI" id="CHEBI:57526"/>
        <dbReference type="ChEBI" id="CHEBI:78346"/>
        <dbReference type="EC" id="3.2.2.n1"/>
    </reaction>
</comment>
<dbReference type="Pfam" id="PF03641">
    <property type="entry name" value="Lysine_decarbox"/>
    <property type="match status" value="1"/>
</dbReference>
<dbReference type="EC" id="3.2.2.n1" evidence="2"/>
<keyword evidence="3" id="KW-0203">Cytokinin biosynthesis</keyword>
<keyword evidence="7" id="KW-0812">Transmembrane</keyword>
<evidence type="ECO:0000256" key="1">
    <source>
        <dbReference type="ARBA" id="ARBA00006763"/>
    </source>
</evidence>
<evidence type="ECO:0000313" key="8">
    <source>
        <dbReference type="EMBL" id="OMO94950.1"/>
    </source>
</evidence>
<dbReference type="Gene3D" id="3.40.50.450">
    <property type="match status" value="1"/>
</dbReference>
<comment type="similarity">
    <text evidence="1">Belongs to the LOG family.</text>
</comment>
<accession>A0A1R3JJG6</accession>
<dbReference type="GO" id="GO:0005634">
    <property type="term" value="C:nucleus"/>
    <property type="evidence" value="ECO:0007669"/>
    <property type="project" value="TreeGrafter"/>
</dbReference>
<comment type="caution">
    <text evidence="8">The sequence shown here is derived from an EMBL/GenBank/DDBJ whole genome shotgun (WGS) entry which is preliminary data.</text>
</comment>
<sequence>MEVVTDNVYGTWDILLQITGESVGEVRAASGMHQRKAGMARQADAFIALLGCQICAVVRAYITL</sequence>